<sequence length="332" mass="35380">MLKSAMITLLLAQVTLGLPKASITLQPYAIEPGSLTVSGISAGGAMATQFHVAFSKDVNGVGIFAGIPCGCAKGSLGGALNCMSSPFLTSVPTLITRTDGHAQQGTIDDTSNMAGDKVYVFHGTRDTTVNNKNGEQIVTFYENYLSSSDIATEFTIAAEHCQPTDNFGGVCNKQNSANYINNCDYQGAYVALNHFYGGQLAAGTTTVDSNLFQFDQAEFFGGKPGSSSMDSTGYVYIPTACKDPTRYCKLHIALHGCLQSSQEIGDVFVKNAGYLEVAESNAIIVLFPQAVSTAVSNPNGCFDWWGYADNNYELQSGVQMNAIYQMVKRLGL</sequence>
<gene>
    <name evidence="2" type="ORF">DGAL_LOCUS669</name>
</gene>
<dbReference type="EMBL" id="CAKKLH010000003">
    <property type="protein sequence ID" value="CAH0098586.1"/>
    <property type="molecule type" value="Genomic_DNA"/>
</dbReference>
<evidence type="ECO:0000313" key="2">
    <source>
        <dbReference type="EMBL" id="CAH0098586.1"/>
    </source>
</evidence>
<dbReference type="OrthoDB" id="6020543at2759"/>
<dbReference type="Proteomes" id="UP000789390">
    <property type="component" value="Unassembled WGS sequence"/>
</dbReference>
<accession>A0A8J2RAJ2</accession>
<dbReference type="PANTHER" id="PTHR42972:SF8">
    <property type="entry name" value="POLYHYDROXYBUTYRATE DEPOLYMERASE"/>
    <property type="match status" value="1"/>
</dbReference>
<comment type="caution">
    <text evidence="2">The sequence shown here is derived from an EMBL/GenBank/DDBJ whole genome shotgun (WGS) entry which is preliminary data.</text>
</comment>
<dbReference type="SUPFAM" id="SSF53474">
    <property type="entry name" value="alpha/beta-Hydrolases"/>
    <property type="match status" value="1"/>
</dbReference>
<reference evidence="2" key="1">
    <citation type="submission" date="2021-11" db="EMBL/GenBank/DDBJ databases">
        <authorList>
            <person name="Schell T."/>
        </authorList>
    </citation>
    <scope>NUCLEOTIDE SEQUENCE</scope>
    <source>
        <strain evidence="2">M5</strain>
    </source>
</reference>
<dbReference type="InterPro" id="IPR029058">
    <property type="entry name" value="AB_hydrolase_fold"/>
</dbReference>
<proteinExistence type="predicted"/>
<keyword evidence="1" id="KW-0732">Signal</keyword>
<feature type="signal peptide" evidence="1">
    <location>
        <begin position="1"/>
        <end position="17"/>
    </location>
</feature>
<name>A0A8J2RAJ2_9CRUS</name>
<dbReference type="Gene3D" id="3.40.50.1820">
    <property type="entry name" value="alpha/beta hydrolase"/>
    <property type="match status" value="2"/>
</dbReference>
<feature type="chain" id="PRO_5035265405" evidence="1">
    <location>
        <begin position="18"/>
        <end position="332"/>
    </location>
</feature>
<dbReference type="PANTHER" id="PTHR42972">
    <property type="entry name" value="TOL-PAL SYSTEM PROTEIN TOLB"/>
    <property type="match status" value="1"/>
</dbReference>
<evidence type="ECO:0000313" key="3">
    <source>
        <dbReference type="Proteomes" id="UP000789390"/>
    </source>
</evidence>
<keyword evidence="3" id="KW-1185">Reference proteome</keyword>
<evidence type="ECO:0000256" key="1">
    <source>
        <dbReference type="SAM" id="SignalP"/>
    </source>
</evidence>
<dbReference type="AlphaFoldDB" id="A0A8J2RAJ2"/>
<organism evidence="2 3">
    <name type="scientific">Daphnia galeata</name>
    <dbReference type="NCBI Taxonomy" id="27404"/>
    <lineage>
        <taxon>Eukaryota</taxon>
        <taxon>Metazoa</taxon>
        <taxon>Ecdysozoa</taxon>
        <taxon>Arthropoda</taxon>
        <taxon>Crustacea</taxon>
        <taxon>Branchiopoda</taxon>
        <taxon>Diplostraca</taxon>
        <taxon>Cladocera</taxon>
        <taxon>Anomopoda</taxon>
        <taxon>Daphniidae</taxon>
        <taxon>Daphnia</taxon>
    </lineage>
</organism>
<protein>
    <submittedName>
        <fullName evidence="2">Uncharacterized protein</fullName>
    </submittedName>
</protein>